<dbReference type="OrthoDB" id="504708at2759"/>
<gene>
    <name evidence="13" type="ORF">SCLTRI_LOCUS2459</name>
</gene>
<dbReference type="InterPro" id="IPR053952">
    <property type="entry name" value="K_trans_C"/>
</dbReference>
<evidence type="ECO:0000256" key="5">
    <source>
        <dbReference type="ARBA" id="ARBA00022958"/>
    </source>
</evidence>
<dbReference type="GO" id="GO:0015079">
    <property type="term" value="F:potassium ion transmembrane transporter activity"/>
    <property type="evidence" value="ECO:0007669"/>
    <property type="project" value="InterPro"/>
</dbReference>
<organism evidence="13 14">
    <name type="scientific">Sclerotinia trifoliorum</name>
    <dbReference type="NCBI Taxonomy" id="28548"/>
    <lineage>
        <taxon>Eukaryota</taxon>
        <taxon>Fungi</taxon>
        <taxon>Dikarya</taxon>
        <taxon>Ascomycota</taxon>
        <taxon>Pezizomycotina</taxon>
        <taxon>Leotiomycetes</taxon>
        <taxon>Helotiales</taxon>
        <taxon>Sclerotiniaceae</taxon>
        <taxon>Sclerotinia</taxon>
    </lineage>
</organism>
<keyword evidence="7" id="KW-0406">Ion transport</keyword>
<feature type="region of interest" description="Disordered" evidence="9">
    <location>
        <begin position="684"/>
        <end position="714"/>
    </location>
</feature>
<evidence type="ECO:0000259" key="11">
    <source>
        <dbReference type="Pfam" id="PF02705"/>
    </source>
</evidence>
<feature type="transmembrane region" description="Helical" evidence="10">
    <location>
        <begin position="340"/>
        <end position="362"/>
    </location>
</feature>
<feature type="transmembrane region" description="Helical" evidence="10">
    <location>
        <begin position="463"/>
        <end position="485"/>
    </location>
</feature>
<evidence type="ECO:0000256" key="7">
    <source>
        <dbReference type="ARBA" id="ARBA00023065"/>
    </source>
</evidence>
<evidence type="ECO:0000256" key="9">
    <source>
        <dbReference type="SAM" id="MobiDB-lite"/>
    </source>
</evidence>
<comment type="caution">
    <text evidence="13">The sequence shown here is derived from an EMBL/GenBank/DDBJ whole genome shotgun (WGS) entry which is preliminary data.</text>
</comment>
<evidence type="ECO:0000256" key="10">
    <source>
        <dbReference type="SAM" id="Phobius"/>
    </source>
</evidence>
<dbReference type="Pfam" id="PF22776">
    <property type="entry name" value="K_trans_C"/>
    <property type="match status" value="1"/>
</dbReference>
<feature type="transmembrane region" description="Helical" evidence="10">
    <location>
        <begin position="520"/>
        <end position="537"/>
    </location>
</feature>
<dbReference type="PANTHER" id="PTHR30540">
    <property type="entry name" value="OSMOTIC STRESS POTASSIUM TRANSPORTER"/>
    <property type="match status" value="1"/>
</dbReference>
<dbReference type="PANTHER" id="PTHR30540:SF83">
    <property type="entry name" value="K+ POTASSIUM TRANSPORTER"/>
    <property type="match status" value="1"/>
</dbReference>
<dbReference type="Proteomes" id="UP000624404">
    <property type="component" value="Unassembled WGS sequence"/>
</dbReference>
<dbReference type="Pfam" id="PF02705">
    <property type="entry name" value="K_trans"/>
    <property type="match status" value="1"/>
</dbReference>
<evidence type="ECO:0000256" key="1">
    <source>
        <dbReference type="ARBA" id="ARBA00004141"/>
    </source>
</evidence>
<keyword evidence="6 10" id="KW-1133">Transmembrane helix</keyword>
<feature type="transmembrane region" description="Helical" evidence="10">
    <location>
        <begin position="189"/>
        <end position="207"/>
    </location>
</feature>
<dbReference type="InterPro" id="IPR003855">
    <property type="entry name" value="K+_transporter"/>
</dbReference>
<dbReference type="AlphaFoldDB" id="A0A8H2ZKZ2"/>
<feature type="transmembrane region" description="Helical" evidence="10">
    <location>
        <begin position="438"/>
        <end position="457"/>
    </location>
</feature>
<feature type="transmembrane region" description="Helical" evidence="10">
    <location>
        <begin position="67"/>
        <end position="86"/>
    </location>
</feature>
<evidence type="ECO:0000256" key="4">
    <source>
        <dbReference type="ARBA" id="ARBA00022692"/>
    </source>
</evidence>
<feature type="domain" description="K+ potassium transporter integral membrane" evidence="11">
    <location>
        <begin position="73"/>
        <end position="560"/>
    </location>
</feature>
<evidence type="ECO:0000256" key="6">
    <source>
        <dbReference type="ARBA" id="ARBA00022989"/>
    </source>
</evidence>
<feature type="transmembrane region" description="Helical" evidence="10">
    <location>
        <begin position="227"/>
        <end position="251"/>
    </location>
</feature>
<keyword evidence="8 10" id="KW-0472">Membrane</keyword>
<protein>
    <submittedName>
        <fullName evidence="13">46d617b6-b905-4ce3-b3ef-7f9893f81754</fullName>
    </submittedName>
</protein>
<feature type="transmembrane region" description="Helical" evidence="10">
    <location>
        <begin position="382"/>
        <end position="406"/>
    </location>
</feature>
<dbReference type="NCBIfam" id="TIGR00794">
    <property type="entry name" value="kup"/>
    <property type="match status" value="1"/>
</dbReference>
<dbReference type="GO" id="GO:0016020">
    <property type="term" value="C:membrane"/>
    <property type="evidence" value="ECO:0007669"/>
    <property type="project" value="UniProtKB-SubCell"/>
</dbReference>
<keyword evidence="14" id="KW-1185">Reference proteome</keyword>
<feature type="domain" description="K+ potassium transporter C-terminal" evidence="12">
    <location>
        <begin position="584"/>
        <end position="793"/>
    </location>
</feature>
<feature type="transmembrane region" description="Helical" evidence="10">
    <location>
        <begin position="492"/>
        <end position="514"/>
    </location>
</feature>
<feature type="compositionally biased region" description="Low complexity" evidence="9">
    <location>
        <begin position="696"/>
        <end position="712"/>
    </location>
</feature>
<comment type="subcellular location">
    <subcellularLocation>
        <location evidence="1">Membrane</location>
        <topology evidence="1">Multi-pass membrane protein</topology>
    </subcellularLocation>
</comment>
<keyword evidence="4 10" id="KW-0812">Transmembrane</keyword>
<evidence type="ECO:0000256" key="2">
    <source>
        <dbReference type="ARBA" id="ARBA00022448"/>
    </source>
</evidence>
<keyword evidence="2" id="KW-0813">Transport</keyword>
<feature type="transmembrane region" description="Helical" evidence="10">
    <location>
        <begin position="106"/>
        <end position="127"/>
    </location>
</feature>
<dbReference type="InterPro" id="IPR053951">
    <property type="entry name" value="K_trans_N"/>
</dbReference>
<keyword evidence="5" id="KW-0630">Potassium</keyword>
<dbReference type="EMBL" id="CAJHIA010000009">
    <property type="protein sequence ID" value="CAD6442667.1"/>
    <property type="molecule type" value="Genomic_DNA"/>
</dbReference>
<feature type="transmembrane region" description="Helical" evidence="10">
    <location>
        <begin position="263"/>
        <end position="283"/>
    </location>
</feature>
<evidence type="ECO:0000256" key="3">
    <source>
        <dbReference type="ARBA" id="ARBA00022538"/>
    </source>
</evidence>
<evidence type="ECO:0000256" key="8">
    <source>
        <dbReference type="ARBA" id="ARBA00023136"/>
    </source>
</evidence>
<evidence type="ECO:0000259" key="12">
    <source>
        <dbReference type="Pfam" id="PF22776"/>
    </source>
</evidence>
<keyword evidence="3" id="KW-0633">Potassium transport</keyword>
<evidence type="ECO:0000313" key="13">
    <source>
        <dbReference type="EMBL" id="CAD6442667.1"/>
    </source>
</evidence>
<feature type="transmembrane region" description="Helical" evidence="10">
    <location>
        <begin position="310"/>
        <end position="328"/>
    </location>
</feature>
<name>A0A8H2ZKZ2_9HELO</name>
<sequence length="794" mass="88036">MADPAQQIHFGDEIKPMRSNRSNRLAFSDVLAESKVSQAATSHDFEEKALEIANEDLNKKKKQTYTGWMLMWLAYQSVGVIYGDIGTSPLYVYSSTFTSHPSYDDLVGALSIIIWTLTLMVSVKYVFIVLSADDDGEGGTFALYSLLARYAHIVQLDPKVSKMVKMERHATNDLRPSNNNIRTFIEGSAVARVVLKFLGVLGVSMVMSDGVLTPAQSVLGAIQGLEVAQPGISTSTIVGATCAILILLFAIQPFGTTKIATTFAPIVMIWLLFNMCTGIYNLAQYDHTVLKAFSPYFAGAYFMRNKEEGWQSLGGLLLAFTGVEALFADLGAFSKRAVQISWLGLTYPCLLLAYIGQAAYISQDTTKTAYTNPFFNTVPPGTFYFALVIAVLAAIVASQAMITASFQLLSQVMRLSYFPHIKTVHTSKIFHGQVYMPFANWLLMIGTVIVTAVYSNTTRLGNAYGVCVIFVTFITTCMVSLVAIIIWRINVLIVLIFFLVFATLDGVYLSSALIKVPTGAWFTLLLAFILSCIFVLWRYGKEQQWTSEAQDRIPPSDFITSDPRIPNTSFLTPAYGSSLITTVPSIGIFFDKVGDQLPIVFTQFVRKFCATPEIIIFLHMRQLSIPHVPDTERYIIQRTSIPSCYRITIRHGYTDDIITPSIGSTLISQLILFITRDPSTFTGLQNHLGTSENENHNSNSDSNSNPNSTPTSIHHTPTIQAELDKIEHAASSQIVYVLGKEQMKIARGGKNLRNWARRAVLWVFLWIRENSRGKMADLDLPVEGLVEVGFVKVI</sequence>
<evidence type="ECO:0000313" key="14">
    <source>
        <dbReference type="Proteomes" id="UP000624404"/>
    </source>
</evidence>
<proteinExistence type="predicted"/>
<accession>A0A8H2ZKZ2</accession>
<reference evidence="13" key="1">
    <citation type="submission" date="2020-10" db="EMBL/GenBank/DDBJ databases">
        <authorList>
            <person name="Kusch S."/>
        </authorList>
    </citation>
    <scope>NUCLEOTIDE SEQUENCE</scope>
    <source>
        <strain evidence="13">SwB9</strain>
    </source>
</reference>